<evidence type="ECO:0000313" key="3">
    <source>
        <dbReference type="Proteomes" id="UP000697998"/>
    </source>
</evidence>
<feature type="domain" description="Ice-binding protein C-terminal" evidence="1">
    <location>
        <begin position="279"/>
        <end position="301"/>
    </location>
</feature>
<dbReference type="EMBL" id="JADJMH010000001">
    <property type="protein sequence ID" value="MBK7673600.1"/>
    <property type="molecule type" value="Genomic_DNA"/>
</dbReference>
<name>A0A935PUK3_9PROT</name>
<accession>A0A935PUK3</accession>
<evidence type="ECO:0000259" key="1">
    <source>
        <dbReference type="Pfam" id="PF07589"/>
    </source>
</evidence>
<comment type="caution">
    <text evidence="2">The sequence shown here is derived from an EMBL/GenBank/DDBJ whole genome shotgun (WGS) entry which is preliminary data.</text>
</comment>
<evidence type="ECO:0000313" key="2">
    <source>
        <dbReference type="EMBL" id="MBK7673600.1"/>
    </source>
</evidence>
<organism evidence="2 3">
    <name type="scientific">Candidatus Accumulibacter proximus</name>
    <dbReference type="NCBI Taxonomy" id="2954385"/>
    <lineage>
        <taxon>Bacteria</taxon>
        <taxon>Pseudomonadati</taxon>
        <taxon>Pseudomonadota</taxon>
        <taxon>Betaproteobacteria</taxon>
        <taxon>Candidatus Accumulibacter</taxon>
    </lineage>
</organism>
<gene>
    <name evidence="2" type="ORF">IPJ27_01880</name>
</gene>
<dbReference type="AlphaFoldDB" id="A0A935PUK3"/>
<reference evidence="2 3" key="1">
    <citation type="submission" date="2020-10" db="EMBL/GenBank/DDBJ databases">
        <title>Connecting structure to function with the recovery of over 1000 high-quality activated sludge metagenome-assembled genomes encoding full-length rRNA genes using long-read sequencing.</title>
        <authorList>
            <person name="Singleton C.M."/>
            <person name="Petriglieri F."/>
            <person name="Kristensen J.M."/>
            <person name="Kirkegaard R.H."/>
            <person name="Michaelsen T.Y."/>
            <person name="Andersen M.H."/>
            <person name="Karst S.M."/>
            <person name="Dueholm M.S."/>
            <person name="Nielsen P.H."/>
            <person name="Albertsen M."/>
        </authorList>
    </citation>
    <scope>NUCLEOTIDE SEQUENCE [LARGE SCALE GENOMIC DNA]</scope>
    <source>
        <strain evidence="2">EsbW_18-Q3-R4-48_BATAC.285</strain>
    </source>
</reference>
<dbReference type="InterPro" id="IPR013424">
    <property type="entry name" value="Ice-binding_C"/>
</dbReference>
<dbReference type="NCBIfam" id="TIGR02595">
    <property type="entry name" value="PEP_CTERM"/>
    <property type="match status" value="1"/>
</dbReference>
<dbReference type="NCBIfam" id="NF041930">
    <property type="entry name" value="Xrt_dep_XDD3"/>
    <property type="match status" value="1"/>
</dbReference>
<sequence length="302" mass="31814">MKTTLRKTGGSSNPPSSTPVGGRFGAALLGCLVALAIGASNANAGTLYNGWNYAIDSFVDGSPKAGSSYEQYGLAFRQIGMTGYFAINGSMPLAGVSVRDAPNGSVAYGDLFLNFSGWDLDNKGAFSDPGVFAIRFSSANDSLGNLPGKLNPTLGLFSNLEVASFSSDNRGYDSLEQYYAFGWGKTNAMGDLDTPEKVLEYLGGGKMYANITAGTWLSGLDELNASELRDDLGLDFARFGPVGLHVFGFSVDLSALPRGEFTAHFLEECINDGVALKAQIPEPGTLALLGLALAGVPLRRRR</sequence>
<dbReference type="Pfam" id="PF07589">
    <property type="entry name" value="PEP-CTERM"/>
    <property type="match status" value="1"/>
</dbReference>
<protein>
    <submittedName>
        <fullName evidence="2">PEP-CTERM sorting domain-containing protein</fullName>
    </submittedName>
</protein>
<dbReference type="Proteomes" id="UP000697998">
    <property type="component" value="Unassembled WGS sequence"/>
</dbReference>
<proteinExistence type="predicted"/>